<organism evidence="1 2">
    <name type="scientific">Trichonephila clavipes</name>
    <name type="common">Golden silk orbweaver</name>
    <name type="synonym">Nephila clavipes</name>
    <dbReference type="NCBI Taxonomy" id="2585209"/>
    <lineage>
        <taxon>Eukaryota</taxon>
        <taxon>Metazoa</taxon>
        <taxon>Ecdysozoa</taxon>
        <taxon>Arthropoda</taxon>
        <taxon>Chelicerata</taxon>
        <taxon>Arachnida</taxon>
        <taxon>Araneae</taxon>
        <taxon>Araneomorphae</taxon>
        <taxon>Entelegynae</taxon>
        <taxon>Araneoidea</taxon>
        <taxon>Nephilidae</taxon>
        <taxon>Trichonephila</taxon>
    </lineage>
</organism>
<evidence type="ECO:0000313" key="1">
    <source>
        <dbReference type="EMBL" id="GFX93569.1"/>
    </source>
</evidence>
<sequence length="174" mass="19080">MYLANYKPVGVIVEEQNSFLLITPPLGQRIQVCLQWIPSHVGVPGNEAADELAELIPTTEFDLAKPSCSPLVRSKESSGISLQCRSSRAYQIALARFRSGHLRSMTFVQGVTRGILATDRVIVNHGQETWTTPELAPHLLTTTPHQREDVSALDKFNVHRCPHGGSLVVLGSNS</sequence>
<dbReference type="InterPro" id="IPR012337">
    <property type="entry name" value="RNaseH-like_sf"/>
</dbReference>
<dbReference type="GO" id="GO:0003676">
    <property type="term" value="F:nucleic acid binding"/>
    <property type="evidence" value="ECO:0007669"/>
    <property type="project" value="InterPro"/>
</dbReference>
<dbReference type="InterPro" id="IPR036397">
    <property type="entry name" value="RNaseH_sf"/>
</dbReference>
<keyword evidence="2" id="KW-1185">Reference proteome</keyword>
<name>A0A8X6V566_TRICX</name>
<dbReference type="Proteomes" id="UP000887159">
    <property type="component" value="Unassembled WGS sequence"/>
</dbReference>
<accession>A0A8X6V566</accession>
<evidence type="ECO:0000313" key="2">
    <source>
        <dbReference type="Proteomes" id="UP000887159"/>
    </source>
</evidence>
<protein>
    <recommendedName>
        <fullName evidence="3">RNase H type-1 domain-containing protein</fullName>
    </recommendedName>
</protein>
<evidence type="ECO:0008006" key="3">
    <source>
        <dbReference type="Google" id="ProtNLM"/>
    </source>
</evidence>
<dbReference type="Gene3D" id="3.30.420.10">
    <property type="entry name" value="Ribonuclease H-like superfamily/Ribonuclease H"/>
    <property type="match status" value="1"/>
</dbReference>
<dbReference type="AlphaFoldDB" id="A0A8X6V566"/>
<comment type="caution">
    <text evidence="1">The sequence shown here is derived from an EMBL/GenBank/DDBJ whole genome shotgun (WGS) entry which is preliminary data.</text>
</comment>
<gene>
    <name evidence="1" type="primary">NCL1_22128</name>
    <name evidence="1" type="ORF">TNCV_1587471</name>
</gene>
<proteinExistence type="predicted"/>
<dbReference type="EMBL" id="BMAU01021175">
    <property type="protein sequence ID" value="GFX93569.1"/>
    <property type="molecule type" value="Genomic_DNA"/>
</dbReference>
<dbReference type="SUPFAM" id="SSF53098">
    <property type="entry name" value="Ribonuclease H-like"/>
    <property type="match status" value="1"/>
</dbReference>
<reference evidence="1" key="1">
    <citation type="submission" date="2020-08" db="EMBL/GenBank/DDBJ databases">
        <title>Multicomponent nature underlies the extraordinary mechanical properties of spider dragline silk.</title>
        <authorList>
            <person name="Kono N."/>
            <person name="Nakamura H."/>
            <person name="Mori M."/>
            <person name="Yoshida Y."/>
            <person name="Ohtoshi R."/>
            <person name="Malay A.D."/>
            <person name="Moran D.A.P."/>
            <person name="Tomita M."/>
            <person name="Numata K."/>
            <person name="Arakawa K."/>
        </authorList>
    </citation>
    <scope>NUCLEOTIDE SEQUENCE</scope>
</reference>